<dbReference type="AlphaFoldDB" id="A0A1A8C4P5"/>
<feature type="non-terminal residue" evidence="1">
    <location>
        <position position="78"/>
    </location>
</feature>
<name>A0A1A8C4P5_NOTKA</name>
<reference evidence="1" key="1">
    <citation type="submission" date="2016-05" db="EMBL/GenBank/DDBJ databases">
        <authorList>
            <person name="Lavstsen T."/>
            <person name="Jespersen J.S."/>
        </authorList>
    </citation>
    <scope>NUCLEOTIDE SEQUENCE</scope>
    <source>
        <tissue evidence="1">Brain</tissue>
    </source>
</reference>
<protein>
    <submittedName>
        <fullName evidence="1">Uncharacterized protein</fullName>
    </submittedName>
</protein>
<reference evidence="1" key="2">
    <citation type="submission" date="2016-06" db="EMBL/GenBank/DDBJ databases">
        <title>The genome of a short-lived fish provides insights into sex chromosome evolution and the genetic control of aging.</title>
        <authorList>
            <person name="Reichwald K."/>
            <person name="Felder M."/>
            <person name="Petzold A."/>
            <person name="Koch P."/>
            <person name="Groth M."/>
            <person name="Platzer M."/>
        </authorList>
    </citation>
    <scope>NUCLEOTIDE SEQUENCE</scope>
    <source>
        <tissue evidence="1">Brain</tissue>
    </source>
</reference>
<proteinExistence type="predicted"/>
<accession>A0A1A8C4P5</accession>
<organism evidence="1">
    <name type="scientific">Nothobranchius kadleci</name>
    <name type="common">African annual killifish</name>
    <dbReference type="NCBI Taxonomy" id="1051664"/>
    <lineage>
        <taxon>Eukaryota</taxon>
        <taxon>Metazoa</taxon>
        <taxon>Chordata</taxon>
        <taxon>Craniata</taxon>
        <taxon>Vertebrata</taxon>
        <taxon>Euteleostomi</taxon>
        <taxon>Actinopterygii</taxon>
        <taxon>Neopterygii</taxon>
        <taxon>Teleostei</taxon>
        <taxon>Neoteleostei</taxon>
        <taxon>Acanthomorphata</taxon>
        <taxon>Ovalentaria</taxon>
        <taxon>Atherinomorphae</taxon>
        <taxon>Cyprinodontiformes</taxon>
        <taxon>Nothobranchiidae</taxon>
        <taxon>Nothobranchius</taxon>
    </lineage>
</organism>
<sequence>FAFIFAVAFCDVTSFLPFAQSCNGGKYVFHGVPAVCCQKVVIKFEMLHVLLVNTLVRCLTVLLCSMTEDGIDLPKLRS</sequence>
<evidence type="ECO:0000313" key="1">
    <source>
        <dbReference type="EMBL" id="SBP74559.1"/>
    </source>
</evidence>
<dbReference type="EMBL" id="HADZ01010618">
    <property type="protein sequence ID" value="SBP74559.1"/>
    <property type="molecule type" value="Transcribed_RNA"/>
</dbReference>
<feature type="non-terminal residue" evidence="1">
    <location>
        <position position="1"/>
    </location>
</feature>
<gene>
    <name evidence="1" type="primary">BX927253.1</name>
</gene>